<evidence type="ECO:0000313" key="1">
    <source>
        <dbReference type="EMBL" id="KAK3707643.1"/>
    </source>
</evidence>
<evidence type="ECO:0000313" key="2">
    <source>
        <dbReference type="Proteomes" id="UP001281147"/>
    </source>
</evidence>
<gene>
    <name evidence="1" type="primary">NOP10_1</name>
    <name evidence="1" type="ORF">LTR37_011991</name>
</gene>
<dbReference type="EMBL" id="JAUTXU010000108">
    <property type="protein sequence ID" value="KAK3707643.1"/>
    <property type="molecule type" value="Genomic_DNA"/>
</dbReference>
<dbReference type="Proteomes" id="UP001281147">
    <property type="component" value="Unassembled WGS sequence"/>
</dbReference>
<proteinExistence type="predicted"/>
<comment type="caution">
    <text evidence="1">The sequence shown here is derived from an EMBL/GenBank/DDBJ whole genome shotgun (WGS) entry which is preliminary data.</text>
</comment>
<name>A0ACC3N1U2_9PEZI</name>
<reference evidence="1" key="1">
    <citation type="submission" date="2023-07" db="EMBL/GenBank/DDBJ databases">
        <title>Black Yeasts Isolated from many extreme environments.</title>
        <authorList>
            <person name="Coleine C."/>
            <person name="Stajich J.E."/>
            <person name="Selbmann L."/>
        </authorList>
    </citation>
    <scope>NUCLEOTIDE SEQUENCE</scope>
    <source>
        <strain evidence="1">CCFEE 5714</strain>
    </source>
</reference>
<keyword evidence="2" id="KW-1185">Reference proteome</keyword>
<sequence>MHLMYTLDASGKRTYTLKKIQEGEVTKSAHPARFSPDDKYSRHRVTLKKRYGLLITQQKNKRVLGQTTAKRHTLSDGDPLLALDYLPGSGIMERSLFAKLSGELRNRIYELAVIFDHSVIISSPFRSPSYIPPPRFTVKDPKADAEREWVQPPLLRTCKQIRSESIGLFYSQNNFLVSVSSGYDDPSQSFKRDIDYAIWWLKSEEEVNRHLGQRLEVKITAHWLGWKSDWRERRSLYQSLAETLTSCVQNSHRFRVVVLLLTWSLLPPCGEEQQALIVSGFEDVAMAVEVKVL</sequence>
<accession>A0ACC3N1U2</accession>
<protein>
    <submittedName>
        <fullName evidence="1">snoRNP complex protein</fullName>
    </submittedName>
</protein>
<organism evidence="1 2">
    <name type="scientific">Vermiconidia calcicola</name>
    <dbReference type="NCBI Taxonomy" id="1690605"/>
    <lineage>
        <taxon>Eukaryota</taxon>
        <taxon>Fungi</taxon>
        <taxon>Dikarya</taxon>
        <taxon>Ascomycota</taxon>
        <taxon>Pezizomycotina</taxon>
        <taxon>Dothideomycetes</taxon>
        <taxon>Dothideomycetidae</taxon>
        <taxon>Mycosphaerellales</taxon>
        <taxon>Extremaceae</taxon>
        <taxon>Vermiconidia</taxon>
    </lineage>
</organism>